<dbReference type="RefSeq" id="WP_311422856.1">
    <property type="nucleotide sequence ID" value="NZ_JAVREH010000009.1"/>
</dbReference>
<evidence type="ECO:0000259" key="3">
    <source>
        <dbReference type="SMART" id="SM00563"/>
    </source>
</evidence>
<dbReference type="Pfam" id="PF01553">
    <property type="entry name" value="Acyltransferase"/>
    <property type="match status" value="1"/>
</dbReference>
<dbReference type="SMART" id="SM00563">
    <property type="entry name" value="PlsC"/>
    <property type="match status" value="1"/>
</dbReference>
<dbReference type="InterPro" id="IPR002123">
    <property type="entry name" value="Plipid/glycerol_acylTrfase"/>
</dbReference>
<evidence type="ECO:0000313" key="5">
    <source>
        <dbReference type="Proteomes" id="UP001183176"/>
    </source>
</evidence>
<dbReference type="PANTHER" id="PTHR10434:SF9">
    <property type="entry name" value="PHOSPHOLIPID_GLYCEROL ACYLTRANSFERASE DOMAIN-CONTAINING PROTEIN"/>
    <property type="match status" value="1"/>
</dbReference>
<keyword evidence="1" id="KW-0808">Transferase</keyword>
<accession>A0ABU2JAE8</accession>
<dbReference type="SUPFAM" id="SSF69593">
    <property type="entry name" value="Glycerol-3-phosphate (1)-acyltransferase"/>
    <property type="match status" value="1"/>
</dbReference>
<organism evidence="4 5">
    <name type="scientific">Jatrophihabitans lederbergiae</name>
    <dbReference type="NCBI Taxonomy" id="3075547"/>
    <lineage>
        <taxon>Bacteria</taxon>
        <taxon>Bacillati</taxon>
        <taxon>Actinomycetota</taxon>
        <taxon>Actinomycetes</taxon>
        <taxon>Jatrophihabitantales</taxon>
        <taxon>Jatrophihabitantaceae</taxon>
        <taxon>Jatrophihabitans</taxon>
    </lineage>
</organism>
<name>A0ABU2JAE8_9ACTN</name>
<comment type="caution">
    <text evidence="4">The sequence shown here is derived from an EMBL/GenBank/DDBJ whole genome shotgun (WGS) entry which is preliminary data.</text>
</comment>
<dbReference type="EMBL" id="JAVREH010000009">
    <property type="protein sequence ID" value="MDT0261703.1"/>
    <property type="molecule type" value="Genomic_DNA"/>
</dbReference>
<evidence type="ECO:0000256" key="1">
    <source>
        <dbReference type="ARBA" id="ARBA00022679"/>
    </source>
</evidence>
<dbReference type="GO" id="GO:0016746">
    <property type="term" value="F:acyltransferase activity"/>
    <property type="evidence" value="ECO:0007669"/>
    <property type="project" value="UniProtKB-KW"/>
</dbReference>
<gene>
    <name evidence="4" type="ORF">RM423_09880</name>
</gene>
<keyword evidence="5" id="KW-1185">Reference proteome</keyword>
<keyword evidence="2 4" id="KW-0012">Acyltransferase</keyword>
<dbReference type="Proteomes" id="UP001183176">
    <property type="component" value="Unassembled WGS sequence"/>
</dbReference>
<reference evidence="5" key="1">
    <citation type="submission" date="2023-07" db="EMBL/GenBank/DDBJ databases">
        <title>30 novel species of actinomycetes from the DSMZ collection.</title>
        <authorList>
            <person name="Nouioui I."/>
        </authorList>
    </citation>
    <scope>NUCLEOTIDE SEQUENCE [LARGE SCALE GENOMIC DNA]</scope>
    <source>
        <strain evidence="5">DSM 44399</strain>
    </source>
</reference>
<evidence type="ECO:0000313" key="4">
    <source>
        <dbReference type="EMBL" id="MDT0261703.1"/>
    </source>
</evidence>
<dbReference type="PANTHER" id="PTHR10434">
    <property type="entry name" value="1-ACYL-SN-GLYCEROL-3-PHOSPHATE ACYLTRANSFERASE"/>
    <property type="match status" value="1"/>
</dbReference>
<protein>
    <submittedName>
        <fullName evidence="4">Lysophospholipid acyltransferase family protein</fullName>
    </submittedName>
</protein>
<evidence type="ECO:0000256" key="2">
    <source>
        <dbReference type="ARBA" id="ARBA00023315"/>
    </source>
</evidence>
<sequence length="217" mass="23960">MTQQHPSVSARALGFGFEQLVRRGLRGVWVRGVLPASSCVWAANHQSWWDGFVAAAVLRERHRSAALMMDGDNLGDYRFLTSIGVISTKRVRQGLQSLRDGRVLVLFPEGELTPAGPLGELSPGAAWLARQAPAPLVPVAVRVIARGHQYPEALVDIAPPCRPERLSDELGSLVSRLDAELRHGDPREPVPGFERVIAGRPSWDERIDRWSSRVGRR</sequence>
<dbReference type="CDD" id="cd07989">
    <property type="entry name" value="LPLAT_AGPAT-like"/>
    <property type="match status" value="1"/>
</dbReference>
<feature type="domain" description="Phospholipid/glycerol acyltransferase" evidence="3">
    <location>
        <begin position="39"/>
        <end position="144"/>
    </location>
</feature>
<proteinExistence type="predicted"/>